<dbReference type="RefSeq" id="WP_076607159.1">
    <property type="nucleotide sequence ID" value="NZ_FTNR01000001.1"/>
</dbReference>
<protein>
    <submittedName>
        <fullName evidence="2">SOUL heme-binding protein</fullName>
    </submittedName>
</protein>
<dbReference type="OrthoDB" id="141612at2157"/>
<feature type="region of interest" description="Disordered" evidence="1">
    <location>
        <begin position="91"/>
        <end position="112"/>
    </location>
</feature>
<dbReference type="InterPro" id="IPR011256">
    <property type="entry name" value="Reg_factor_effector_dom_sf"/>
</dbReference>
<proteinExistence type="predicted"/>
<name>A0A1N7BZ97_9EURY</name>
<dbReference type="PANTHER" id="PTHR11220">
    <property type="entry name" value="HEME-BINDING PROTEIN-RELATED"/>
    <property type="match status" value="1"/>
</dbReference>
<evidence type="ECO:0000256" key="1">
    <source>
        <dbReference type="SAM" id="MobiDB-lite"/>
    </source>
</evidence>
<reference evidence="3" key="1">
    <citation type="submission" date="2017-01" db="EMBL/GenBank/DDBJ databases">
        <authorList>
            <person name="Varghese N."/>
            <person name="Submissions S."/>
        </authorList>
    </citation>
    <scope>NUCLEOTIDE SEQUENCE [LARGE SCALE GENOMIC DNA]</scope>
    <source>
        <strain evidence="3">type strain: HArc-</strain>
    </source>
</reference>
<evidence type="ECO:0000313" key="3">
    <source>
        <dbReference type="Proteomes" id="UP000185936"/>
    </source>
</evidence>
<dbReference type="STRING" id="308853.SAMN05421752_10117"/>
<gene>
    <name evidence="2" type="ORF">SAMN05421752_10117</name>
</gene>
<dbReference type="InterPro" id="IPR006917">
    <property type="entry name" value="SOUL_heme-bd"/>
</dbReference>
<dbReference type="Pfam" id="PF04832">
    <property type="entry name" value="SOUL"/>
    <property type="match status" value="1"/>
</dbReference>
<dbReference type="PANTHER" id="PTHR11220:SF1">
    <property type="entry name" value="HEME-BINDING PROTEIN 2"/>
    <property type="match status" value="1"/>
</dbReference>
<keyword evidence="3" id="KW-1185">Reference proteome</keyword>
<dbReference type="AlphaFoldDB" id="A0A1N7BZ97"/>
<dbReference type="SUPFAM" id="SSF55136">
    <property type="entry name" value="Probable bacterial effector-binding domain"/>
    <property type="match status" value="1"/>
</dbReference>
<dbReference type="EMBL" id="FTNR01000001">
    <property type="protein sequence ID" value="SIR56668.1"/>
    <property type="molecule type" value="Genomic_DNA"/>
</dbReference>
<organism evidence="2 3">
    <name type="scientific">Natronorubrum thiooxidans</name>
    <dbReference type="NCBI Taxonomy" id="308853"/>
    <lineage>
        <taxon>Archaea</taxon>
        <taxon>Methanobacteriati</taxon>
        <taxon>Methanobacteriota</taxon>
        <taxon>Stenosarchaea group</taxon>
        <taxon>Halobacteria</taxon>
        <taxon>Halobacteriales</taxon>
        <taxon>Natrialbaceae</taxon>
        <taxon>Natronorubrum</taxon>
    </lineage>
</organism>
<sequence length="219" mass="24441">MRTRVTAAVSILVGLLAVWIGWGLYVIKTTERVPFEALERDGAFERRRYPATVLVETTAPDQRTAFRRLFDYLSGANETDADLEMTAPVATSDGTRSIPAPAQPSNGESVPMTAPVRTARSREGVTMAFYLPSAVSLEAAPMPTDPTVHLLAEPSRTVAVWRFSWYATERRIERARQALAATLEERGLEARDEPTVLQYNDPWTPPFLRRNEVAVTVEY</sequence>
<accession>A0A1N7BZ97</accession>
<evidence type="ECO:0000313" key="2">
    <source>
        <dbReference type="EMBL" id="SIR56668.1"/>
    </source>
</evidence>
<dbReference type="Proteomes" id="UP000185936">
    <property type="component" value="Unassembled WGS sequence"/>
</dbReference>
<dbReference type="Gene3D" id="3.20.80.10">
    <property type="entry name" value="Regulatory factor, effector binding domain"/>
    <property type="match status" value="1"/>
</dbReference>